<dbReference type="Pfam" id="PF09335">
    <property type="entry name" value="VTT_dom"/>
    <property type="match status" value="1"/>
</dbReference>
<evidence type="ECO:0000256" key="5">
    <source>
        <dbReference type="ARBA" id="ARBA00022989"/>
    </source>
</evidence>
<evidence type="ECO:0000259" key="8">
    <source>
        <dbReference type="Pfam" id="PF09335"/>
    </source>
</evidence>
<evidence type="ECO:0000256" key="7">
    <source>
        <dbReference type="SAM" id="Phobius"/>
    </source>
</evidence>
<reference evidence="9 10" key="1">
    <citation type="submission" date="2022-03" db="EMBL/GenBank/DDBJ databases">
        <title>Pseudonocardia alaer sp. nov., a novel actinomycete isolated from reed forest soil.</title>
        <authorList>
            <person name="Wang L."/>
        </authorList>
    </citation>
    <scope>NUCLEOTIDE SEQUENCE [LARGE SCALE GENOMIC DNA]</scope>
    <source>
        <strain evidence="9 10">Y-16303</strain>
    </source>
</reference>
<feature type="transmembrane region" description="Helical" evidence="7">
    <location>
        <begin position="12"/>
        <end position="33"/>
    </location>
</feature>
<evidence type="ECO:0000313" key="10">
    <source>
        <dbReference type="Proteomes" id="UP001299970"/>
    </source>
</evidence>
<accession>A0ABS9TFT2</accession>
<keyword evidence="6 7" id="KW-0472">Membrane</keyword>
<evidence type="ECO:0000256" key="3">
    <source>
        <dbReference type="ARBA" id="ARBA00022475"/>
    </source>
</evidence>
<evidence type="ECO:0000256" key="1">
    <source>
        <dbReference type="ARBA" id="ARBA00004651"/>
    </source>
</evidence>
<feature type="transmembrane region" description="Helical" evidence="7">
    <location>
        <begin position="53"/>
        <end position="77"/>
    </location>
</feature>
<feature type="transmembrane region" description="Helical" evidence="7">
    <location>
        <begin position="138"/>
        <end position="163"/>
    </location>
</feature>
<keyword evidence="10" id="KW-1185">Reference proteome</keyword>
<keyword evidence="5 7" id="KW-1133">Transmembrane helix</keyword>
<comment type="subcellular location">
    <subcellularLocation>
        <location evidence="1">Cell membrane</location>
        <topology evidence="1">Multi-pass membrane protein</topology>
    </subcellularLocation>
</comment>
<dbReference type="Proteomes" id="UP001299970">
    <property type="component" value="Unassembled WGS sequence"/>
</dbReference>
<protein>
    <submittedName>
        <fullName evidence="9">VTT domain-containing protein</fullName>
    </submittedName>
</protein>
<organism evidence="9 10">
    <name type="scientific">Pseudonocardia alaniniphila</name>
    <dbReference type="NCBI Taxonomy" id="75291"/>
    <lineage>
        <taxon>Bacteria</taxon>
        <taxon>Bacillati</taxon>
        <taxon>Actinomycetota</taxon>
        <taxon>Actinomycetes</taxon>
        <taxon>Pseudonocardiales</taxon>
        <taxon>Pseudonocardiaceae</taxon>
        <taxon>Pseudonocardia</taxon>
    </lineage>
</organism>
<dbReference type="RefSeq" id="WP_241037592.1">
    <property type="nucleotide sequence ID" value="NZ_BAAAJF010000037.1"/>
</dbReference>
<evidence type="ECO:0000256" key="6">
    <source>
        <dbReference type="ARBA" id="ARBA00023136"/>
    </source>
</evidence>
<keyword evidence="3" id="KW-1003">Cell membrane</keyword>
<dbReference type="PANTHER" id="PTHR42709">
    <property type="entry name" value="ALKALINE PHOSPHATASE LIKE PROTEIN"/>
    <property type="match status" value="1"/>
</dbReference>
<feature type="domain" description="VTT" evidence="8">
    <location>
        <begin position="34"/>
        <end position="157"/>
    </location>
</feature>
<dbReference type="InterPro" id="IPR051311">
    <property type="entry name" value="DedA_domain"/>
</dbReference>
<evidence type="ECO:0000313" key="9">
    <source>
        <dbReference type="EMBL" id="MCH6167278.1"/>
    </source>
</evidence>
<sequence length="215" mass="22137">MLEVVAVCDAVLYSSWLLPVLVILIAIDGPFPVLPSETLLMTAAALAFGRHDVLAVVALFVVALVGSVAGDLLVFGLGRSSHRVLARAVEVEGGLSSWVRRRLLQRPAVVLVGARFMPGGRLLSTAAAGRFGLDVPRFLLGSVASSAAWSVYMLLIGLLLGPITGGSPLLSLLAGVVMAVLTAGVFALVQRVRAMRAAAAAPSGVGPALELVAPR</sequence>
<evidence type="ECO:0000256" key="2">
    <source>
        <dbReference type="ARBA" id="ARBA00010792"/>
    </source>
</evidence>
<dbReference type="InterPro" id="IPR032816">
    <property type="entry name" value="VTT_dom"/>
</dbReference>
<comment type="caution">
    <text evidence="9">The sequence shown here is derived from an EMBL/GenBank/DDBJ whole genome shotgun (WGS) entry which is preliminary data.</text>
</comment>
<proteinExistence type="inferred from homology"/>
<name>A0ABS9TFT2_9PSEU</name>
<evidence type="ECO:0000256" key="4">
    <source>
        <dbReference type="ARBA" id="ARBA00022692"/>
    </source>
</evidence>
<dbReference type="PANTHER" id="PTHR42709:SF6">
    <property type="entry name" value="UNDECAPRENYL PHOSPHATE TRANSPORTER A"/>
    <property type="match status" value="1"/>
</dbReference>
<comment type="similarity">
    <text evidence="2">Belongs to the DedA family.</text>
</comment>
<feature type="transmembrane region" description="Helical" evidence="7">
    <location>
        <begin position="169"/>
        <end position="189"/>
    </location>
</feature>
<dbReference type="EMBL" id="JAKXMK010000013">
    <property type="protein sequence ID" value="MCH6167278.1"/>
    <property type="molecule type" value="Genomic_DNA"/>
</dbReference>
<keyword evidence="4 7" id="KW-0812">Transmembrane</keyword>
<gene>
    <name evidence="9" type="ORF">MMF94_16465</name>
</gene>